<gene>
    <name evidence="3" type="ORF">BN1049_02110</name>
</gene>
<evidence type="ECO:0000256" key="1">
    <source>
        <dbReference type="ARBA" id="ARBA00001946"/>
    </source>
</evidence>
<dbReference type="GO" id="GO:0046872">
    <property type="term" value="F:metal ion binding"/>
    <property type="evidence" value="ECO:0007669"/>
    <property type="project" value="UniProtKB-KW"/>
</dbReference>
<dbReference type="InterPro" id="IPR023198">
    <property type="entry name" value="PGP-like_dom2"/>
</dbReference>
<dbReference type="Gene3D" id="3.40.50.1000">
    <property type="entry name" value="HAD superfamily/HAD-like"/>
    <property type="match status" value="1"/>
</dbReference>
<dbReference type="Pfam" id="PF13419">
    <property type="entry name" value="HAD_2"/>
    <property type="match status" value="1"/>
</dbReference>
<dbReference type="InterPro" id="IPR041492">
    <property type="entry name" value="HAD_2"/>
</dbReference>
<dbReference type="EMBL" id="LM997413">
    <property type="protein sequence ID" value="CEA05487.1"/>
    <property type="molecule type" value="Genomic_DNA"/>
</dbReference>
<sequence>MNTLIFDWDGTLADSIDNIVVAMQRAAVDVQLPPRSVREVRDIIGLALPDAVVVLYPELAGTALAEQLIQAYADNYLTLEQRPSRLFDGVREALDDLRSRGFHLAVATGKGRRGLDRMLATHGLETYFDVTRCADETAGKPHPRMIEEILGELDVVPGEACMVGDSEFDIRMGHNAGVTPVAVTYGAMTQAQLLRCAPAHCVDSFDEFHGWALPRFRNAQLTEV</sequence>
<dbReference type="SFLD" id="SFLDG01135">
    <property type="entry name" value="C1.5.6:_HAD__Beta-PGM__Phospha"/>
    <property type="match status" value="1"/>
</dbReference>
<organism evidence="3">
    <name type="scientific">Pseudomonas saudimassiliensis</name>
    <dbReference type="NCBI Taxonomy" id="1461581"/>
    <lineage>
        <taxon>Bacteria</taxon>
        <taxon>Pseudomonadati</taxon>
        <taxon>Pseudomonadota</taxon>
        <taxon>Gammaproteobacteria</taxon>
        <taxon>Pseudomonadales</taxon>
        <taxon>Pseudomonadaceae</taxon>
        <taxon>Pseudomonas</taxon>
    </lineage>
</organism>
<accession>A0A078MJA9</accession>
<keyword evidence="2" id="KW-0479">Metal-binding</keyword>
<dbReference type="InterPro" id="IPR023214">
    <property type="entry name" value="HAD_sf"/>
</dbReference>
<dbReference type="InterPro" id="IPR006439">
    <property type="entry name" value="HAD-SF_hydro_IA"/>
</dbReference>
<keyword evidence="3" id="KW-0378">Hydrolase</keyword>
<dbReference type="NCBIfam" id="TIGR01509">
    <property type="entry name" value="HAD-SF-IA-v3"/>
    <property type="match status" value="1"/>
</dbReference>
<dbReference type="GO" id="GO:0005829">
    <property type="term" value="C:cytosol"/>
    <property type="evidence" value="ECO:0007669"/>
    <property type="project" value="TreeGrafter"/>
</dbReference>
<comment type="cofactor">
    <cofactor evidence="1">
        <name>Mg(2+)</name>
        <dbReference type="ChEBI" id="CHEBI:18420"/>
    </cofactor>
</comment>
<name>A0A078MJA9_9PSED</name>
<dbReference type="NCBIfam" id="TIGR01549">
    <property type="entry name" value="HAD-SF-IA-v1"/>
    <property type="match status" value="1"/>
</dbReference>
<evidence type="ECO:0000313" key="3">
    <source>
        <dbReference type="EMBL" id="CEA05487.1"/>
    </source>
</evidence>
<dbReference type="InterPro" id="IPR050155">
    <property type="entry name" value="HAD-like_hydrolase_sf"/>
</dbReference>
<dbReference type="Gene3D" id="1.10.150.240">
    <property type="entry name" value="Putative phosphatase, domain 2"/>
    <property type="match status" value="1"/>
</dbReference>
<dbReference type="RefSeq" id="WP_044499798.1">
    <property type="nucleotide sequence ID" value="NZ_LK391969.1"/>
</dbReference>
<dbReference type="AlphaFoldDB" id="A0A078MJA9"/>
<dbReference type="GO" id="GO:0006281">
    <property type="term" value="P:DNA repair"/>
    <property type="evidence" value="ECO:0007669"/>
    <property type="project" value="TreeGrafter"/>
</dbReference>
<proteinExistence type="predicted"/>
<reference evidence="3" key="1">
    <citation type="submission" date="2014-07" db="EMBL/GenBank/DDBJ databases">
        <authorList>
            <person name="Urmite Genomes Urmite Genomes"/>
        </authorList>
    </citation>
    <scope>NUCLEOTIDE SEQUENCE</scope>
    <source>
        <strain evidence="3">12M76_air</strain>
    </source>
</reference>
<dbReference type="SFLD" id="SFLDS00003">
    <property type="entry name" value="Haloacid_Dehalogenase"/>
    <property type="match status" value="1"/>
</dbReference>
<dbReference type="InterPro" id="IPR036412">
    <property type="entry name" value="HAD-like_sf"/>
</dbReference>
<protein>
    <submittedName>
        <fullName evidence="3">HAD superfamily hydrolase</fullName>
    </submittedName>
</protein>
<evidence type="ECO:0000256" key="2">
    <source>
        <dbReference type="ARBA" id="ARBA00022723"/>
    </source>
</evidence>
<dbReference type="EMBL" id="LK391969">
    <property type="protein sequence ID" value="CEF27164.1"/>
    <property type="molecule type" value="Genomic_DNA"/>
</dbReference>
<dbReference type="SFLD" id="SFLDG01129">
    <property type="entry name" value="C1.5:_HAD__Beta-PGM__Phosphata"/>
    <property type="match status" value="1"/>
</dbReference>
<dbReference type="GO" id="GO:0008967">
    <property type="term" value="F:phosphoglycolate phosphatase activity"/>
    <property type="evidence" value="ECO:0007669"/>
    <property type="project" value="TreeGrafter"/>
</dbReference>
<dbReference type="PANTHER" id="PTHR43434:SF24">
    <property type="entry name" value="HYDROLASE-RELATED"/>
    <property type="match status" value="1"/>
</dbReference>
<dbReference type="OrthoDB" id="9782449at2"/>
<dbReference type="SUPFAM" id="SSF56784">
    <property type="entry name" value="HAD-like"/>
    <property type="match status" value="1"/>
</dbReference>
<dbReference type="PATRIC" id="fig|1461581.3.peg.2080"/>
<dbReference type="PANTHER" id="PTHR43434">
    <property type="entry name" value="PHOSPHOGLYCOLATE PHOSPHATASE"/>
    <property type="match status" value="1"/>
</dbReference>